<dbReference type="Gene3D" id="3.10.20.90">
    <property type="entry name" value="Phosphatidylinositol 3-kinase Catalytic Subunit, Chain A, domain 1"/>
    <property type="match status" value="1"/>
</dbReference>
<feature type="region of interest" description="Disordered" evidence="9">
    <location>
        <begin position="341"/>
        <end position="463"/>
    </location>
</feature>
<comment type="function">
    <text evidence="8">Aux/IAA proteins are short-lived transcriptional factors that function as repressors of early auxin response genes at low auxin concentrations.</text>
</comment>
<feature type="compositionally biased region" description="Basic and acidic residues" evidence="9">
    <location>
        <begin position="111"/>
        <end position="131"/>
    </location>
</feature>
<dbReference type="InterPro" id="IPR033389">
    <property type="entry name" value="AUX/IAA_dom"/>
</dbReference>
<dbReference type="PANTHER" id="PTHR31734:SF28">
    <property type="entry name" value="AUXIN-RESPONSIVE PROTEIN IAA13"/>
    <property type="match status" value="1"/>
</dbReference>
<protein>
    <recommendedName>
        <fullName evidence="8">Auxin-responsive protein</fullName>
    </recommendedName>
</protein>
<dbReference type="AlphaFoldDB" id="A0A0C9QSN3"/>
<keyword evidence="4 8" id="KW-0805">Transcription regulation</keyword>
<dbReference type="SUPFAM" id="SSF54277">
    <property type="entry name" value="CAD &amp; PB1 domains"/>
    <property type="match status" value="1"/>
</dbReference>
<evidence type="ECO:0000256" key="7">
    <source>
        <dbReference type="ARBA" id="ARBA00023294"/>
    </source>
</evidence>
<comment type="subcellular location">
    <subcellularLocation>
        <location evidence="1 8">Nucleus</location>
    </subcellularLocation>
</comment>
<dbReference type="InterPro" id="IPR053793">
    <property type="entry name" value="PB1-like"/>
</dbReference>
<dbReference type="FunFam" id="3.10.20.90:FF:000078">
    <property type="entry name" value="Auxin-responsive protein"/>
    <property type="match status" value="1"/>
</dbReference>
<evidence type="ECO:0000259" key="10">
    <source>
        <dbReference type="PROSITE" id="PS51745"/>
    </source>
</evidence>
<dbReference type="PROSITE" id="PS51745">
    <property type="entry name" value="PB1"/>
    <property type="match status" value="1"/>
</dbReference>
<evidence type="ECO:0000256" key="8">
    <source>
        <dbReference type="RuleBase" id="RU004549"/>
    </source>
</evidence>
<accession>A0A0C9QSN3</accession>
<name>A0A0C9QSN3_9CONI</name>
<dbReference type="GO" id="GO:0006355">
    <property type="term" value="P:regulation of DNA-templated transcription"/>
    <property type="evidence" value="ECO:0007669"/>
    <property type="project" value="InterPro"/>
</dbReference>
<comment type="similarity">
    <text evidence="2 8">Belongs to the Aux/IAA family.</text>
</comment>
<keyword evidence="5 8" id="KW-0804">Transcription</keyword>
<dbReference type="GO" id="GO:0005634">
    <property type="term" value="C:nucleus"/>
    <property type="evidence" value="ECO:0007669"/>
    <property type="project" value="UniProtKB-SubCell"/>
</dbReference>
<feature type="compositionally biased region" description="Basic and acidic residues" evidence="9">
    <location>
        <begin position="9"/>
        <end position="19"/>
    </location>
</feature>
<feature type="compositionally biased region" description="Polar residues" evidence="9">
    <location>
        <begin position="402"/>
        <end position="423"/>
    </location>
</feature>
<dbReference type="GO" id="GO:0009734">
    <property type="term" value="P:auxin-activated signaling pathway"/>
    <property type="evidence" value="ECO:0007669"/>
    <property type="project" value="UniProtKB-UniRule"/>
</dbReference>
<evidence type="ECO:0000256" key="4">
    <source>
        <dbReference type="ARBA" id="ARBA00023015"/>
    </source>
</evidence>
<keyword evidence="6 8" id="KW-0539">Nucleus</keyword>
<proteinExistence type="inferred from homology"/>
<feature type="compositionally biased region" description="Polar residues" evidence="9">
    <location>
        <begin position="449"/>
        <end position="460"/>
    </location>
</feature>
<keyword evidence="7 8" id="KW-0927">Auxin signaling pathway</keyword>
<feature type="domain" description="PB1" evidence="10">
    <location>
        <begin position="471"/>
        <end position="571"/>
    </location>
</feature>
<dbReference type="EMBL" id="GCHU01011427">
    <property type="protein sequence ID" value="JAG87725.1"/>
    <property type="molecule type" value="Transcribed_RNA"/>
</dbReference>
<evidence type="ECO:0000256" key="9">
    <source>
        <dbReference type="SAM" id="MobiDB-lite"/>
    </source>
</evidence>
<feature type="compositionally biased region" description="Polar residues" evidence="9">
    <location>
        <begin position="78"/>
        <end position="91"/>
    </location>
</feature>
<reference evidence="11" key="1">
    <citation type="submission" date="2015-02" db="EMBL/GenBank/DDBJ databases">
        <title>A transcriptome of Wollemia nobilis - a relic of Gondwana.</title>
        <authorList>
            <person name="Chia J.Y."/>
            <person name="Leong Y.S."/>
            <person name="Abdul Karim S."/>
            <person name="Wan Azmi N."/>
            <person name="Hercus R."/>
            <person name="Croft L."/>
        </authorList>
    </citation>
    <scope>NUCLEOTIDE SEQUENCE</scope>
    <source>
        <strain evidence="11">MaeBrown</strain>
        <tissue evidence="11">Leaf</tissue>
    </source>
</reference>
<dbReference type="PANTHER" id="PTHR31734">
    <property type="entry name" value="AUXIN-RESPONSIVE PROTEIN IAA17"/>
    <property type="match status" value="1"/>
</dbReference>
<evidence type="ECO:0000256" key="3">
    <source>
        <dbReference type="ARBA" id="ARBA00022491"/>
    </source>
</evidence>
<dbReference type="Pfam" id="PF02309">
    <property type="entry name" value="AUX_IAA"/>
    <property type="match status" value="1"/>
</dbReference>
<evidence type="ECO:0000256" key="1">
    <source>
        <dbReference type="ARBA" id="ARBA00004123"/>
    </source>
</evidence>
<comment type="subunit">
    <text evidence="8">Homodimers and heterodimers.</text>
</comment>
<feature type="compositionally biased region" description="Polar residues" evidence="9">
    <location>
        <begin position="35"/>
        <end position="46"/>
    </location>
</feature>
<organism evidence="11">
    <name type="scientific">Wollemia nobilis</name>
    <dbReference type="NCBI Taxonomy" id="56998"/>
    <lineage>
        <taxon>Eukaryota</taxon>
        <taxon>Viridiplantae</taxon>
        <taxon>Streptophyta</taxon>
        <taxon>Embryophyta</taxon>
        <taxon>Tracheophyta</taxon>
        <taxon>Spermatophyta</taxon>
        <taxon>Pinopsida</taxon>
        <taxon>Pinidae</taxon>
        <taxon>Conifers II</taxon>
        <taxon>Araucariales</taxon>
        <taxon>Araucariaceae</taxon>
        <taxon>Wollemia</taxon>
    </lineage>
</organism>
<dbReference type="InterPro" id="IPR003311">
    <property type="entry name" value="AUX_IAA"/>
</dbReference>
<evidence type="ECO:0000256" key="6">
    <source>
        <dbReference type="ARBA" id="ARBA00023242"/>
    </source>
</evidence>
<evidence type="ECO:0000256" key="2">
    <source>
        <dbReference type="ARBA" id="ARBA00006728"/>
    </source>
</evidence>
<evidence type="ECO:0000256" key="5">
    <source>
        <dbReference type="ARBA" id="ARBA00023163"/>
    </source>
</evidence>
<sequence>MPNATMEKSGSERGDHEAEQQEEQGCLAVEEGDSQAGSPRQSSASDLDNYVSDEDDGNGAPLASTVLSDEVPCGGRSGNNSSPEGSKNDVSSFREHDYIGLSDGGSSCNTQEEKIKGKELDFGPKTRETELRLGPPPEPSFQNGTQKNNTSAGVLVHQVLPKPDEGMVNYAAIMPVDSEGRAGKPYALNDSSHLQRWNRQCFGEQPHVGGKYPYPKQGLMSKDSSEPKFFNNGHEVHPQLQDYNNSNNNGMAFLLTPKNTTATHTAGAKRVFSDAMGAAQVVRGGAFNMGNEGGRMSLDSKISGQPQTQAHPSLGLVYPWANAVQVSNTWQVNLEQQQQHRGSFGAFPPPPTARVMMGNMLSGNMPIKEAPHGTPSESRAKPPQESISAAMRPPIAPPPPSEQQQKNPTLSPSNDNGNSSASRATPVVGWPPIRSFRRNLAPQPKPETEGQTNPADNSFASADRGQAFGDSMFVKVNMDGVPIGRKIDLNAYDSYDKLSQALEEMFKRFVNAPGSMQRPTPNPSSEIDNPLLSGTDYVLTYEDNEGDRMLVGDVPWEMFVTTVKRLRIMKSSEARGLAVPRQPPKPQGQLIQ</sequence>
<keyword evidence="3 8" id="KW-0678">Repressor</keyword>
<evidence type="ECO:0000313" key="11">
    <source>
        <dbReference type="EMBL" id="JAG87725.1"/>
    </source>
</evidence>
<feature type="region of interest" description="Disordered" evidence="9">
    <location>
        <begin position="1"/>
        <end position="146"/>
    </location>
</feature>